<dbReference type="GO" id="GO:0052927">
    <property type="term" value="F:CC tRNA cytidylyltransferase activity"/>
    <property type="evidence" value="ECO:0007669"/>
    <property type="project" value="TreeGrafter"/>
</dbReference>
<keyword evidence="9" id="KW-1185">Reference proteome</keyword>
<dbReference type="PANTHER" id="PTHR13734:SF5">
    <property type="entry name" value="CCA TRNA NUCLEOTIDYLTRANSFERASE, MITOCHONDRIAL"/>
    <property type="match status" value="1"/>
</dbReference>
<dbReference type="SUPFAM" id="SSF81891">
    <property type="entry name" value="Poly A polymerase C-terminal region-like"/>
    <property type="match status" value="2"/>
</dbReference>
<keyword evidence="2 5" id="KW-0808">Transferase</keyword>
<keyword evidence="4 5" id="KW-0694">RNA-binding</keyword>
<dbReference type="GO" id="GO:0003723">
    <property type="term" value="F:RNA binding"/>
    <property type="evidence" value="ECO:0007669"/>
    <property type="project" value="UniProtKB-KW"/>
</dbReference>
<dbReference type="InterPro" id="IPR032828">
    <property type="entry name" value="PolyA_RNA-bd"/>
</dbReference>
<evidence type="ECO:0000256" key="1">
    <source>
        <dbReference type="ARBA" id="ARBA00007265"/>
    </source>
</evidence>
<keyword evidence="3" id="KW-0547">Nucleotide-binding</keyword>
<dbReference type="Proteomes" id="UP000232323">
    <property type="component" value="Unassembled WGS sequence"/>
</dbReference>
<evidence type="ECO:0000259" key="6">
    <source>
        <dbReference type="Pfam" id="PF01743"/>
    </source>
</evidence>
<accession>A0A250XLF4</accession>
<evidence type="ECO:0000256" key="2">
    <source>
        <dbReference type="ARBA" id="ARBA00022679"/>
    </source>
</evidence>
<dbReference type="AlphaFoldDB" id="A0A250XLF4"/>
<comment type="similarity">
    <text evidence="1 5">Belongs to the tRNA nucleotidyltransferase/poly(A) polymerase family.</text>
</comment>
<sequence length="582" mass="63111">MQTTHSSRQHVVLDTIALTQEELELLNTLRAAAEHANSGTVLRCAGGWVRDKLLGRESKDIDVAVDNMLGKDFAELVNQFLKSQGKESRNAAVIQSNPDQSKHLETARMKINDLWIDLVNLRSETYASDSRIPTMQFGTPVQDALRRDFTINSMFYNINTNEVEDLTGRGRSDLKDGILRTPLAPLETFLDDPLRVMRAVRFATRFGFELEMSLEEAASSEKVKEALGQKISKERIGTELEGMFNGPAPVAAVRLLDQLGLFLSVFALPPEQVNQLTVPASSSSSSSSMTFGCACGDCMEAAAAVASALGIVMDQEEKRFLQLAALVLPLRGMQVPGAKGKPTPATTYIIRESIKWRAKDADMTLQLHETAVEFLGVYTQLLSSSSASSRGMDTELDSTAAGSGAADGVDCVKIALGLAIRKLKQHWKLGVVLSQVLAMPCARPFNPEVADYSSILPSVHPSINTCGSTGSSTAAMVPTHPAVTNNTITDRHDIVESNLVSRGVEAGRLIMSAASAFGLEECWQWKPLLDGKQVMPILGLQKPGPELGPALAAVIEWQLTHPVGTADECKEFLVKHWAPSKQ</sequence>
<evidence type="ECO:0000313" key="8">
    <source>
        <dbReference type="EMBL" id="GAX83610.1"/>
    </source>
</evidence>
<dbReference type="OrthoDB" id="445712at2759"/>
<dbReference type="STRING" id="1157962.A0A250XLF4"/>
<dbReference type="PANTHER" id="PTHR13734">
    <property type="entry name" value="TRNA-NUCLEOTIDYLTRANSFERASE"/>
    <property type="match status" value="1"/>
</dbReference>
<evidence type="ECO:0000256" key="3">
    <source>
        <dbReference type="ARBA" id="ARBA00022741"/>
    </source>
</evidence>
<feature type="domain" description="tRNA nucleotidyltransferase/poly(A) polymerase RNA and SrmB- binding" evidence="7">
    <location>
        <begin position="229"/>
        <end position="271"/>
    </location>
</feature>
<name>A0A250XLF4_9CHLO</name>
<evidence type="ECO:0000259" key="7">
    <source>
        <dbReference type="Pfam" id="PF12627"/>
    </source>
</evidence>
<protein>
    <recommendedName>
        <fullName evidence="10">Poly A polymerase head domain-containing protein</fullName>
    </recommendedName>
</protein>
<dbReference type="SUPFAM" id="SSF81301">
    <property type="entry name" value="Nucleotidyltransferase"/>
    <property type="match status" value="1"/>
</dbReference>
<reference evidence="8 9" key="1">
    <citation type="submission" date="2017-08" db="EMBL/GenBank/DDBJ databases">
        <title>Acidophilic green algal genome provides insights into adaptation to an acidic environment.</title>
        <authorList>
            <person name="Hirooka S."/>
            <person name="Hirose Y."/>
            <person name="Kanesaki Y."/>
            <person name="Higuchi S."/>
            <person name="Fujiwara T."/>
            <person name="Onuma R."/>
            <person name="Era A."/>
            <person name="Ohbayashi R."/>
            <person name="Uzuka A."/>
            <person name="Nozaki H."/>
            <person name="Yoshikawa H."/>
            <person name="Miyagishima S.Y."/>
        </authorList>
    </citation>
    <scope>NUCLEOTIDE SEQUENCE [LARGE SCALE GENOMIC DNA]</scope>
    <source>
        <strain evidence="8 9">NIES-2499</strain>
    </source>
</reference>
<dbReference type="Pfam" id="PF01743">
    <property type="entry name" value="PolyA_pol"/>
    <property type="match status" value="1"/>
</dbReference>
<dbReference type="InterPro" id="IPR002646">
    <property type="entry name" value="PolA_pol_head_dom"/>
</dbReference>
<organism evidence="8 9">
    <name type="scientific">Chlamydomonas eustigma</name>
    <dbReference type="NCBI Taxonomy" id="1157962"/>
    <lineage>
        <taxon>Eukaryota</taxon>
        <taxon>Viridiplantae</taxon>
        <taxon>Chlorophyta</taxon>
        <taxon>core chlorophytes</taxon>
        <taxon>Chlorophyceae</taxon>
        <taxon>CS clade</taxon>
        <taxon>Chlamydomonadales</taxon>
        <taxon>Chlamydomonadaceae</taxon>
        <taxon>Chlamydomonas</taxon>
    </lineage>
</organism>
<dbReference type="Pfam" id="PF12627">
    <property type="entry name" value="PolyA_pol_RNAbd"/>
    <property type="match status" value="1"/>
</dbReference>
<dbReference type="GO" id="GO:0052929">
    <property type="term" value="F:ATP:3'-cytidine-cytidine-tRNA adenylyltransferase activity"/>
    <property type="evidence" value="ECO:0007669"/>
    <property type="project" value="TreeGrafter"/>
</dbReference>
<dbReference type="Gene3D" id="3.30.460.10">
    <property type="entry name" value="Beta Polymerase, domain 2"/>
    <property type="match status" value="1"/>
</dbReference>
<comment type="caution">
    <text evidence="8">The sequence shown here is derived from an EMBL/GenBank/DDBJ whole genome shotgun (WGS) entry which is preliminary data.</text>
</comment>
<proteinExistence type="inferred from homology"/>
<dbReference type="InterPro" id="IPR043519">
    <property type="entry name" value="NT_sf"/>
</dbReference>
<evidence type="ECO:0000313" key="9">
    <source>
        <dbReference type="Proteomes" id="UP000232323"/>
    </source>
</evidence>
<dbReference type="GO" id="GO:0000166">
    <property type="term" value="F:nucleotide binding"/>
    <property type="evidence" value="ECO:0007669"/>
    <property type="project" value="UniProtKB-KW"/>
</dbReference>
<dbReference type="GO" id="GO:0001680">
    <property type="term" value="P:tRNA 3'-terminal CCA addition"/>
    <property type="evidence" value="ECO:0007669"/>
    <property type="project" value="UniProtKB-ARBA"/>
</dbReference>
<dbReference type="FunFam" id="3.30.460.10:FF:000019">
    <property type="entry name" value="tRNA nucleotidyltransferase cca2"/>
    <property type="match status" value="1"/>
</dbReference>
<evidence type="ECO:0000256" key="5">
    <source>
        <dbReference type="RuleBase" id="RU003953"/>
    </source>
</evidence>
<evidence type="ECO:0008006" key="10">
    <source>
        <dbReference type="Google" id="ProtNLM"/>
    </source>
</evidence>
<feature type="domain" description="Poly A polymerase head" evidence="6">
    <location>
        <begin position="43"/>
        <end position="180"/>
    </location>
</feature>
<evidence type="ECO:0000256" key="4">
    <source>
        <dbReference type="ARBA" id="ARBA00022884"/>
    </source>
</evidence>
<dbReference type="EMBL" id="BEGY01000102">
    <property type="protein sequence ID" value="GAX83610.1"/>
    <property type="molecule type" value="Genomic_DNA"/>
</dbReference>
<dbReference type="CDD" id="cd05398">
    <property type="entry name" value="NT_ClassII-CCAase"/>
    <property type="match status" value="1"/>
</dbReference>
<dbReference type="Gene3D" id="1.10.3090.10">
    <property type="entry name" value="cca-adding enzyme, domain 2"/>
    <property type="match status" value="1"/>
</dbReference>
<gene>
    <name evidence="8" type="ORF">CEUSTIGMA_g11034.t1</name>
</gene>
<dbReference type="GO" id="GO:0005739">
    <property type="term" value="C:mitochondrion"/>
    <property type="evidence" value="ECO:0007669"/>
    <property type="project" value="UniProtKB-ARBA"/>
</dbReference>